<organism evidence="2 3">
    <name type="scientific">Shimia abyssi</name>
    <dbReference type="NCBI Taxonomy" id="1662395"/>
    <lineage>
        <taxon>Bacteria</taxon>
        <taxon>Pseudomonadati</taxon>
        <taxon>Pseudomonadota</taxon>
        <taxon>Alphaproteobacteria</taxon>
        <taxon>Rhodobacterales</taxon>
        <taxon>Roseobacteraceae</taxon>
    </lineage>
</organism>
<keyword evidence="1" id="KW-0732">Signal</keyword>
<protein>
    <recommendedName>
        <fullName evidence="4">Beta/gamma crystallin</fullName>
    </recommendedName>
</protein>
<sequence length="127" mass="13921">MQKVYVLAGVVALVACSNGMSTVSATPVTVEPGELFWAKNTMAERTGRPGGAQFRNMFVADLSNGDRVYCGEMKVSDGQNSFQGYVPFYMRHSRSVVKAVNWSPESADFSERKCGEARSGQLRINEL</sequence>
<evidence type="ECO:0000256" key="1">
    <source>
        <dbReference type="SAM" id="SignalP"/>
    </source>
</evidence>
<reference evidence="2 3" key="1">
    <citation type="submission" date="2018-03" db="EMBL/GenBank/DDBJ databases">
        <title>Genomic Encyclopedia of Archaeal and Bacterial Type Strains, Phase II (KMG-II): from individual species to whole genera.</title>
        <authorList>
            <person name="Goeker M."/>
        </authorList>
    </citation>
    <scope>NUCLEOTIDE SEQUENCE [LARGE SCALE GENOMIC DNA]</scope>
    <source>
        <strain evidence="2 3">DSM 100673</strain>
    </source>
</reference>
<dbReference type="EMBL" id="PYGJ01000001">
    <property type="protein sequence ID" value="PSL22270.1"/>
    <property type="molecule type" value="Genomic_DNA"/>
</dbReference>
<feature type="signal peptide" evidence="1">
    <location>
        <begin position="1"/>
        <end position="25"/>
    </location>
</feature>
<keyword evidence="3" id="KW-1185">Reference proteome</keyword>
<evidence type="ECO:0008006" key="4">
    <source>
        <dbReference type="Google" id="ProtNLM"/>
    </source>
</evidence>
<dbReference type="PROSITE" id="PS51257">
    <property type="entry name" value="PROKAR_LIPOPROTEIN"/>
    <property type="match status" value="1"/>
</dbReference>
<proteinExistence type="predicted"/>
<dbReference type="OrthoDB" id="7433579at2"/>
<dbReference type="RefSeq" id="WP_106606935.1">
    <property type="nucleotide sequence ID" value="NZ_PYGJ01000001.1"/>
</dbReference>
<evidence type="ECO:0000313" key="2">
    <source>
        <dbReference type="EMBL" id="PSL22270.1"/>
    </source>
</evidence>
<gene>
    <name evidence="2" type="ORF">CLV88_101696</name>
</gene>
<dbReference type="Proteomes" id="UP000240418">
    <property type="component" value="Unassembled WGS sequence"/>
</dbReference>
<name>A0A2P8FKM0_9RHOB</name>
<accession>A0A2P8FKM0</accession>
<comment type="caution">
    <text evidence="2">The sequence shown here is derived from an EMBL/GenBank/DDBJ whole genome shotgun (WGS) entry which is preliminary data.</text>
</comment>
<dbReference type="AlphaFoldDB" id="A0A2P8FKM0"/>
<feature type="chain" id="PRO_5015184970" description="Beta/gamma crystallin" evidence="1">
    <location>
        <begin position="26"/>
        <end position="127"/>
    </location>
</feature>
<evidence type="ECO:0000313" key="3">
    <source>
        <dbReference type="Proteomes" id="UP000240418"/>
    </source>
</evidence>